<dbReference type="InterPro" id="IPR010621">
    <property type="entry name" value="DUF1214"/>
</dbReference>
<accession>A0A4P8J355</accession>
<feature type="domain" description="DUF1214" evidence="2">
    <location>
        <begin position="353"/>
        <end position="458"/>
    </location>
</feature>
<feature type="domain" description="DUF1254" evidence="3">
    <location>
        <begin position="76"/>
        <end position="210"/>
    </location>
</feature>
<protein>
    <submittedName>
        <fullName evidence="4">DUF1254 domain-containing protein</fullName>
    </submittedName>
</protein>
<dbReference type="InterPro" id="IPR010679">
    <property type="entry name" value="DUF1254"/>
</dbReference>
<dbReference type="PANTHER" id="PTHR36509">
    <property type="entry name" value="BLL3101 PROTEIN"/>
    <property type="match status" value="1"/>
</dbReference>
<dbReference type="PANTHER" id="PTHR36509:SF2">
    <property type="entry name" value="BLL3101 PROTEIN"/>
    <property type="match status" value="1"/>
</dbReference>
<keyword evidence="5" id="KW-1185">Reference proteome</keyword>
<evidence type="ECO:0000259" key="2">
    <source>
        <dbReference type="Pfam" id="PF06742"/>
    </source>
</evidence>
<dbReference type="InterPro" id="IPR037049">
    <property type="entry name" value="DUF1214_C_sf"/>
</dbReference>
<keyword evidence="1" id="KW-0732">Signal</keyword>
<gene>
    <name evidence="4" type="ORF">FAZ95_37845</name>
</gene>
<proteinExistence type="predicted"/>
<dbReference type="Gene3D" id="2.60.40.1610">
    <property type="entry name" value="Domain of unknown function DUF1254"/>
    <property type="match status" value="1"/>
</dbReference>
<dbReference type="SUPFAM" id="SSF160935">
    <property type="entry name" value="VPA0735-like"/>
    <property type="match status" value="1"/>
</dbReference>
<dbReference type="EMBL" id="CP040078">
    <property type="protein sequence ID" value="QCP54633.1"/>
    <property type="molecule type" value="Genomic_DNA"/>
</dbReference>
<organism evidence="4 5">
    <name type="scientific">Trinickia violacea</name>
    <dbReference type="NCBI Taxonomy" id="2571746"/>
    <lineage>
        <taxon>Bacteria</taxon>
        <taxon>Pseudomonadati</taxon>
        <taxon>Pseudomonadota</taxon>
        <taxon>Betaproteobacteria</taxon>
        <taxon>Burkholderiales</taxon>
        <taxon>Burkholderiaceae</taxon>
        <taxon>Trinickia</taxon>
    </lineage>
</organism>
<feature type="chain" id="PRO_5020482108" evidence="1">
    <location>
        <begin position="22"/>
        <end position="474"/>
    </location>
</feature>
<dbReference type="OrthoDB" id="104565at2"/>
<evidence type="ECO:0000313" key="5">
    <source>
        <dbReference type="Proteomes" id="UP000298656"/>
    </source>
</evidence>
<dbReference type="RefSeq" id="WP_137337391.1">
    <property type="nucleotide sequence ID" value="NZ_CP040078.1"/>
</dbReference>
<dbReference type="Pfam" id="PF06742">
    <property type="entry name" value="DUF1214"/>
    <property type="match status" value="1"/>
</dbReference>
<dbReference type="InterPro" id="IPR037050">
    <property type="entry name" value="DUF1254_sf"/>
</dbReference>
<evidence type="ECO:0000259" key="3">
    <source>
        <dbReference type="Pfam" id="PF06863"/>
    </source>
</evidence>
<dbReference type="Proteomes" id="UP000298656">
    <property type="component" value="Chromosome 2"/>
</dbReference>
<feature type="signal peptide" evidence="1">
    <location>
        <begin position="1"/>
        <end position="21"/>
    </location>
</feature>
<reference evidence="4 5" key="1">
    <citation type="submission" date="2019-05" db="EMBL/GenBank/DDBJ databases">
        <title>Burkholderia sp. DHOD12, isolated from subtropical forest soil.</title>
        <authorList>
            <person name="Gao Z.-H."/>
            <person name="Qiu L.-H."/>
        </authorList>
    </citation>
    <scope>NUCLEOTIDE SEQUENCE [LARGE SCALE GENOMIC DNA]</scope>
    <source>
        <strain evidence="4 5">DHOD12</strain>
    </source>
</reference>
<name>A0A4P8J355_9BURK</name>
<evidence type="ECO:0000256" key="1">
    <source>
        <dbReference type="SAM" id="SignalP"/>
    </source>
</evidence>
<dbReference type="AlphaFoldDB" id="A0A4P8J355"/>
<sequence length="474" mass="50017">MIRKSLLSTACASLAGLAVLAGCAANHPAPAPADNHGWIKDEVADSYVFGYPLVLMQTSRTAAVGDDGTQPGQAPVNTLRHEQAQPPVGAANPPTPNVDTLDSHGWLDLSAEPVVVTLPDARGRYLGARALDMWSNVIWSTGADANPRTGSAKAQTIAFVAPGWDGKLPKNVQRVDASSANVWLSVRIQSNGPRDLTAVKKLQRLIRVVPLSVYTGDARGSSMAAHGGPADTAPEAAPAAQVAALDANAYFTQLADALRDNPPSPDDPHAVKILADLGVKPGEPVKLPDGAADAIAAGLADGRARVAAVPANALTANGWSWLGDDIGHYSNDYALRAYAAYAQPGSGTKDDEVRPTVTIDSDGQALNGANRYVIHFDAKALPPVRAFWTITPYTTDGALADTDEARRSISSHDRLRHNRDGSVDIYVSANSPGKVRASNWLPTPRSDFKLVMRLYAPKPQATDGSWQPPAVERQ</sequence>
<evidence type="ECO:0000313" key="4">
    <source>
        <dbReference type="EMBL" id="QCP54633.1"/>
    </source>
</evidence>
<dbReference type="PROSITE" id="PS51257">
    <property type="entry name" value="PROKAR_LIPOPROTEIN"/>
    <property type="match status" value="1"/>
</dbReference>
<dbReference type="Gene3D" id="2.60.120.600">
    <property type="entry name" value="Domain of unknown function DUF1214, C-terminal domain"/>
    <property type="match status" value="1"/>
</dbReference>
<dbReference type="Pfam" id="PF06863">
    <property type="entry name" value="DUF1254"/>
    <property type="match status" value="1"/>
</dbReference>
<dbReference type="KEGG" id="tvl:FAZ95_37845"/>